<comment type="caution">
    <text evidence="2">The sequence shown here is derived from an EMBL/GenBank/DDBJ whole genome shotgun (WGS) entry which is preliminary data.</text>
</comment>
<dbReference type="AlphaFoldDB" id="A0A8K0FZ24"/>
<feature type="region of interest" description="Disordered" evidence="1">
    <location>
        <begin position="52"/>
        <end position="71"/>
    </location>
</feature>
<dbReference type="EMBL" id="VTPC01090655">
    <property type="protein sequence ID" value="KAF2882072.1"/>
    <property type="molecule type" value="Genomic_DNA"/>
</dbReference>
<evidence type="ECO:0000256" key="1">
    <source>
        <dbReference type="SAM" id="MobiDB-lite"/>
    </source>
</evidence>
<name>A0A8K0FZ24_IGNLU</name>
<feature type="compositionally biased region" description="Basic residues" evidence="1">
    <location>
        <begin position="52"/>
        <end position="67"/>
    </location>
</feature>
<organism evidence="2 3">
    <name type="scientific">Ignelater luminosus</name>
    <name type="common">Cucubano</name>
    <name type="synonym">Pyrophorus luminosus</name>
    <dbReference type="NCBI Taxonomy" id="2038154"/>
    <lineage>
        <taxon>Eukaryota</taxon>
        <taxon>Metazoa</taxon>
        <taxon>Ecdysozoa</taxon>
        <taxon>Arthropoda</taxon>
        <taxon>Hexapoda</taxon>
        <taxon>Insecta</taxon>
        <taxon>Pterygota</taxon>
        <taxon>Neoptera</taxon>
        <taxon>Endopterygota</taxon>
        <taxon>Coleoptera</taxon>
        <taxon>Polyphaga</taxon>
        <taxon>Elateriformia</taxon>
        <taxon>Elateroidea</taxon>
        <taxon>Elateridae</taxon>
        <taxon>Agrypninae</taxon>
        <taxon>Pyrophorini</taxon>
        <taxon>Ignelater</taxon>
    </lineage>
</organism>
<evidence type="ECO:0000313" key="2">
    <source>
        <dbReference type="EMBL" id="KAF2882072.1"/>
    </source>
</evidence>
<reference evidence="2" key="1">
    <citation type="submission" date="2019-08" db="EMBL/GenBank/DDBJ databases">
        <title>The genome of the North American firefly Photinus pyralis.</title>
        <authorList>
            <consortium name="Photinus pyralis genome working group"/>
            <person name="Fallon T.R."/>
            <person name="Sander Lower S.E."/>
            <person name="Weng J.-K."/>
        </authorList>
    </citation>
    <scope>NUCLEOTIDE SEQUENCE</scope>
    <source>
        <strain evidence="2">TRF0915ILg1</strain>
        <tissue evidence="2">Whole body</tissue>
    </source>
</reference>
<keyword evidence="3" id="KW-1185">Reference proteome</keyword>
<dbReference type="Proteomes" id="UP000801492">
    <property type="component" value="Unassembled WGS sequence"/>
</dbReference>
<feature type="region of interest" description="Disordered" evidence="1">
    <location>
        <begin position="1"/>
        <end position="28"/>
    </location>
</feature>
<sequence length="111" mass="13190">MDADTRTKKKNAGKENKEPEKDCGTKTDRQKNALLWFGQLMIMDPRRLTRRIWKMGRPKKGGRGRPRQKWDDDIGKYLDSTKLTWNKAATQTRDRVNWRRRIADTRNVETT</sequence>
<protein>
    <submittedName>
        <fullName evidence="2">Uncharacterized protein</fullName>
    </submittedName>
</protein>
<evidence type="ECO:0000313" key="3">
    <source>
        <dbReference type="Proteomes" id="UP000801492"/>
    </source>
</evidence>
<gene>
    <name evidence="2" type="ORF">ILUMI_24075</name>
</gene>
<accession>A0A8K0FZ24</accession>
<proteinExistence type="predicted"/>